<dbReference type="EMBL" id="KJ081346">
    <property type="protein sequence ID" value="AHJ87199.1"/>
    <property type="molecule type" value="Genomic_DNA"/>
</dbReference>
<dbReference type="InterPro" id="IPR055843">
    <property type="entry name" value="DUF7420"/>
</dbReference>
<keyword evidence="1" id="KW-0812">Transmembrane</keyword>
<sequence length="127" mass="14216">MNAYDIVLVTLYAIVVVTFITNNIQLYRESARLKEMGQTPLTGRNLSVVIVAFISEMLVVAGVLWCFQALETPVNSWTVLAMFLAGYLLRNVGAYASAWALWAVYVRIDKGKMKHELEKEVSEGKAL</sequence>
<evidence type="ECO:0000313" key="2">
    <source>
        <dbReference type="EMBL" id="AHJ87199.1"/>
    </source>
</evidence>
<dbReference type="Pfam" id="PF24195">
    <property type="entry name" value="DUF7420"/>
    <property type="match status" value="1"/>
</dbReference>
<name>A0A0E3D9H6_9CAUD</name>
<evidence type="ECO:0000313" key="3">
    <source>
        <dbReference type="Proteomes" id="UP000033014"/>
    </source>
</evidence>
<feature type="transmembrane region" description="Helical" evidence="1">
    <location>
        <begin position="45"/>
        <end position="65"/>
    </location>
</feature>
<reference evidence="2 3" key="2">
    <citation type="journal article" date="2015" name="Arch. Virol.">
        <title>Complete genome sequence analysis and identification of putative metallo-beta-lactamase and SpoIIIE homologs in Bacillus cereus group phage BCP8-2, a new member of the proposed Bastille-like group.</title>
        <authorList>
            <person name="Asare P.T."/>
            <person name="Bandara N."/>
            <person name="Jeong T.Y."/>
            <person name="Ryu S."/>
            <person name="Klumpp J."/>
            <person name="Kim K.P."/>
        </authorList>
    </citation>
    <scope>NUCLEOTIDE SEQUENCE [LARGE SCALE GENOMIC DNA]</scope>
    <source>
        <strain evidence="2">BCP8-2</strain>
    </source>
</reference>
<reference evidence="3" key="1">
    <citation type="submission" date="2014-01" db="EMBL/GenBank/DDBJ databases">
        <title>Genomic and Proteomic Analysis of Broad Host Range Virulent Bacillus Group Phage BCP8-2 Leading To the Creation of New Genus within Myoviruses.</title>
        <authorList>
            <person name="Bandara N."/>
            <person name="Asare P.T."/>
            <person name="Kim K.P."/>
        </authorList>
    </citation>
    <scope>NUCLEOTIDE SEQUENCE [LARGE SCALE GENOMIC DNA]</scope>
</reference>
<organism evidence="2 3">
    <name type="scientific">Bacillus phage BCP8-2</name>
    <dbReference type="NCBI Taxonomy" id="1129192"/>
    <lineage>
        <taxon>Viruses</taxon>
        <taxon>Duplodnaviria</taxon>
        <taxon>Heunggongvirae</taxon>
        <taxon>Uroviricota</taxon>
        <taxon>Caudoviricetes</taxon>
        <taxon>Herelleviridae</taxon>
        <taxon>Bastillevirinae</taxon>
        <taxon>Caeruleovirus</taxon>
        <taxon>Caeruleovirus BCP82</taxon>
    </lineage>
</organism>
<proteinExistence type="predicted"/>
<dbReference type="KEGG" id="vg:24723425"/>
<dbReference type="RefSeq" id="YP_009149722.1">
    <property type="nucleotide sequence ID" value="NC_027355.1"/>
</dbReference>
<gene>
    <name evidence="2" type="ORF">BCP8-2_161</name>
</gene>
<dbReference type="OrthoDB" id="15384at10239"/>
<feature type="transmembrane region" description="Helical" evidence="1">
    <location>
        <begin position="77"/>
        <end position="105"/>
    </location>
</feature>
<feature type="transmembrane region" description="Helical" evidence="1">
    <location>
        <begin position="6"/>
        <end position="24"/>
    </location>
</feature>
<evidence type="ECO:0000256" key="1">
    <source>
        <dbReference type="SAM" id="Phobius"/>
    </source>
</evidence>
<dbReference type="GeneID" id="24723425"/>
<keyword evidence="1" id="KW-0472">Membrane</keyword>
<accession>A0A0E3D9H6</accession>
<keyword evidence="1" id="KW-1133">Transmembrane helix</keyword>
<dbReference type="Proteomes" id="UP000033014">
    <property type="component" value="Segment"/>
</dbReference>
<protein>
    <submittedName>
        <fullName evidence="2">Putative membrane protein</fullName>
    </submittedName>
</protein>
<keyword evidence="3" id="KW-1185">Reference proteome</keyword>